<dbReference type="PANTHER" id="PTHR22943:SF248">
    <property type="entry name" value="SEVEN TM RECEPTOR"/>
    <property type="match status" value="1"/>
</dbReference>
<dbReference type="PANTHER" id="PTHR22943">
    <property type="entry name" value="7-TRANSMEMBRANE DOMAIN RECEPTOR C.ELEGANS"/>
    <property type="match status" value="1"/>
</dbReference>
<evidence type="ECO:0000313" key="1">
    <source>
        <dbReference type="EnsemblMetazoa" id="PPA40593.1"/>
    </source>
</evidence>
<dbReference type="AlphaFoldDB" id="A0A2A6C2K0"/>
<accession>A0A8R1UTZ7</accession>
<evidence type="ECO:0000313" key="2">
    <source>
        <dbReference type="Proteomes" id="UP000005239"/>
    </source>
</evidence>
<name>A0A2A6C2K0_PRIPA</name>
<dbReference type="EnsemblMetazoa" id="PPA40593.1">
    <property type="protein sequence ID" value="PPA40593.1"/>
    <property type="gene ID" value="WBGene00278962"/>
</dbReference>
<keyword evidence="2" id="KW-1185">Reference proteome</keyword>
<dbReference type="Proteomes" id="UP000005239">
    <property type="component" value="Unassembled WGS sequence"/>
</dbReference>
<gene>
    <name evidence="1" type="primary">WBGene00278962</name>
</gene>
<accession>A0A2A6C2K0</accession>
<proteinExistence type="predicted"/>
<organism evidence="1 2">
    <name type="scientific">Pristionchus pacificus</name>
    <name type="common">Parasitic nematode worm</name>
    <dbReference type="NCBI Taxonomy" id="54126"/>
    <lineage>
        <taxon>Eukaryota</taxon>
        <taxon>Metazoa</taxon>
        <taxon>Ecdysozoa</taxon>
        <taxon>Nematoda</taxon>
        <taxon>Chromadorea</taxon>
        <taxon>Rhabditida</taxon>
        <taxon>Rhabditina</taxon>
        <taxon>Diplogasteromorpha</taxon>
        <taxon>Diplogasteroidea</taxon>
        <taxon>Neodiplogasteridae</taxon>
        <taxon>Pristionchus</taxon>
    </lineage>
</organism>
<reference evidence="2" key="1">
    <citation type="journal article" date="2008" name="Nat. Genet.">
        <title>The Pristionchus pacificus genome provides a unique perspective on nematode lifestyle and parasitism.</title>
        <authorList>
            <person name="Dieterich C."/>
            <person name="Clifton S.W."/>
            <person name="Schuster L.N."/>
            <person name="Chinwalla A."/>
            <person name="Delehaunty K."/>
            <person name="Dinkelacker I."/>
            <person name="Fulton L."/>
            <person name="Fulton R."/>
            <person name="Godfrey J."/>
            <person name="Minx P."/>
            <person name="Mitreva M."/>
            <person name="Roeseler W."/>
            <person name="Tian H."/>
            <person name="Witte H."/>
            <person name="Yang S.P."/>
            <person name="Wilson R.K."/>
            <person name="Sommer R.J."/>
        </authorList>
    </citation>
    <scope>NUCLEOTIDE SEQUENCE [LARGE SCALE GENOMIC DNA]</scope>
    <source>
        <strain evidence="2">PS312</strain>
    </source>
</reference>
<protein>
    <submittedName>
        <fullName evidence="1">Uncharacterized protein</fullName>
    </submittedName>
</protein>
<sequence>MISSYFFGIIGASLNVALSILLCSQSMSRFAIFLICLNICALHGFFISQTILITTFSHMYLNGYYLHVFLWETVDIPQWVQNVWYVVGTSLITAMWQLTPAPCILQYLIMSNGLTNRRIRSKHSIIFIAYAPSIVMMMLSVIWAIDFIPTPAFELKIMNATRTFYNIPNNQTILVYGLSFDQDPINGNRSLNRSVMATIIGLTYFISYILFFWILYRVRILLAKSVMSGRILKLQRKFIKLQIVQCLFPLFVVAIPFSIFYIGVLFEGVEFIGQYQSIGFYAMPTVQSLFHIYFVKDSLRGKKKQPSNA</sequence>
<dbReference type="Pfam" id="PF10326">
    <property type="entry name" value="7TM_GPCR_Str"/>
    <property type="match status" value="1"/>
</dbReference>
<reference evidence="1" key="2">
    <citation type="submission" date="2022-06" db="UniProtKB">
        <authorList>
            <consortium name="EnsemblMetazoa"/>
        </authorList>
    </citation>
    <scope>IDENTIFICATION</scope>
    <source>
        <strain evidence="1">PS312</strain>
    </source>
</reference>
<dbReference type="InterPro" id="IPR019428">
    <property type="entry name" value="7TM_GPCR_serpentine_rcpt_Str"/>
</dbReference>